<organism evidence="6 7">
    <name type="scientific">Eremothecium cymbalariae (strain CBS 270.75 / DBVPG 7215 / KCTC 17166 / NRRL Y-17582)</name>
    <name type="common">Yeast</name>
    <dbReference type="NCBI Taxonomy" id="931890"/>
    <lineage>
        <taxon>Eukaryota</taxon>
        <taxon>Fungi</taxon>
        <taxon>Dikarya</taxon>
        <taxon>Ascomycota</taxon>
        <taxon>Saccharomycotina</taxon>
        <taxon>Saccharomycetes</taxon>
        <taxon>Saccharomycetales</taxon>
        <taxon>Saccharomycetaceae</taxon>
        <taxon>Eremothecium</taxon>
    </lineage>
</organism>
<keyword evidence="3" id="KW-0539">Nucleus</keyword>
<dbReference type="GeneID" id="11469551"/>
<dbReference type="GO" id="GO:0000077">
    <property type="term" value="P:DNA damage checkpoint signaling"/>
    <property type="evidence" value="ECO:0007669"/>
    <property type="project" value="EnsemblFungi"/>
</dbReference>
<dbReference type="GO" id="GO:0000228">
    <property type="term" value="C:nuclear chromosome"/>
    <property type="evidence" value="ECO:0007669"/>
    <property type="project" value="EnsemblFungi"/>
</dbReference>
<dbReference type="GO" id="GO:0045184">
    <property type="term" value="P:establishment of protein localization"/>
    <property type="evidence" value="ECO:0007669"/>
    <property type="project" value="EnsemblFungi"/>
</dbReference>
<accession>G8JMB7</accession>
<evidence type="ECO:0000256" key="3">
    <source>
        <dbReference type="ARBA" id="ARBA00023242"/>
    </source>
</evidence>
<dbReference type="GO" id="GO:0070310">
    <property type="term" value="C:ATR-ATRIP complex"/>
    <property type="evidence" value="ECO:0007669"/>
    <property type="project" value="EnsemblFungi"/>
</dbReference>
<feature type="region of interest" description="Disordered" evidence="5">
    <location>
        <begin position="31"/>
        <end position="52"/>
    </location>
</feature>
<keyword evidence="2" id="KW-0227">DNA damage</keyword>
<proteinExistence type="predicted"/>
<evidence type="ECO:0000313" key="7">
    <source>
        <dbReference type="Proteomes" id="UP000006790"/>
    </source>
</evidence>
<evidence type="ECO:0000256" key="2">
    <source>
        <dbReference type="ARBA" id="ARBA00022763"/>
    </source>
</evidence>
<dbReference type="OrthoDB" id="4078000at2759"/>
<keyword evidence="4" id="KW-0175">Coiled coil</keyword>
<dbReference type="Proteomes" id="UP000006790">
    <property type="component" value="Chromosome 1"/>
</dbReference>
<reference evidence="7" key="1">
    <citation type="journal article" date="2012" name="G3 (Bethesda)">
        <title>Pichia sorbitophila, an interspecies yeast hybrid reveals early steps of genome resolution following polyploidization.</title>
        <authorList>
            <person name="Leh Louis V."/>
            <person name="Despons L."/>
            <person name="Friedrich A."/>
            <person name="Martin T."/>
            <person name="Durrens P."/>
            <person name="Casaregola S."/>
            <person name="Neuveglise C."/>
            <person name="Fairhead C."/>
            <person name="Marck C."/>
            <person name="Cruz J.A."/>
            <person name="Straub M.L."/>
            <person name="Kugler V."/>
            <person name="Sacerdot C."/>
            <person name="Uzunov Z."/>
            <person name="Thierry A."/>
            <person name="Weiss S."/>
            <person name="Bleykasten C."/>
            <person name="De Montigny J."/>
            <person name="Jacques N."/>
            <person name="Jung P."/>
            <person name="Lemaire M."/>
            <person name="Mallet S."/>
            <person name="Morel G."/>
            <person name="Richard G.F."/>
            <person name="Sarkar A."/>
            <person name="Savel G."/>
            <person name="Schacherer J."/>
            <person name="Seret M.L."/>
            <person name="Talla E."/>
            <person name="Samson G."/>
            <person name="Jubin C."/>
            <person name="Poulain J."/>
            <person name="Vacherie B."/>
            <person name="Barbe V."/>
            <person name="Pelletier E."/>
            <person name="Sherman D.J."/>
            <person name="Westhof E."/>
            <person name="Weissenbach J."/>
            <person name="Baret P.V."/>
            <person name="Wincker P."/>
            <person name="Gaillardin C."/>
            <person name="Dujon B."/>
            <person name="Souciet J.L."/>
        </authorList>
    </citation>
    <scope>NUCLEOTIDE SEQUENCE [LARGE SCALE GENOMIC DNA]</scope>
    <source>
        <strain evidence="7">CBS 270.75 / DBVPG 7215 / KCTC 17166 / NRRL Y-17582</strain>
    </source>
</reference>
<dbReference type="KEGG" id="erc:Ecym_1068"/>
<feature type="compositionally biased region" description="Basic and acidic residues" evidence="5">
    <location>
        <begin position="42"/>
        <end position="51"/>
    </location>
</feature>
<evidence type="ECO:0000256" key="5">
    <source>
        <dbReference type="SAM" id="MobiDB-lite"/>
    </source>
</evidence>
<evidence type="ECO:0000313" key="6">
    <source>
        <dbReference type="EMBL" id="AET37326.1"/>
    </source>
</evidence>
<evidence type="ECO:0000256" key="4">
    <source>
        <dbReference type="SAM" id="Coils"/>
    </source>
</evidence>
<dbReference type="EMBL" id="CP002497">
    <property type="protein sequence ID" value="AET37326.1"/>
    <property type="molecule type" value="Genomic_DNA"/>
</dbReference>
<dbReference type="HOGENOM" id="CLU_383646_0_0_1"/>
<dbReference type="Pfam" id="PF09798">
    <property type="entry name" value="LCD1"/>
    <property type="match status" value="1"/>
</dbReference>
<dbReference type="OMA" id="IFQYELI"/>
<dbReference type="GO" id="GO:0003684">
    <property type="term" value="F:damaged DNA binding"/>
    <property type="evidence" value="ECO:0007669"/>
    <property type="project" value="EnsemblFungi"/>
</dbReference>
<evidence type="ECO:0000256" key="1">
    <source>
        <dbReference type="ARBA" id="ARBA00004123"/>
    </source>
</evidence>
<name>G8JMB7_ERECY</name>
<dbReference type="FunCoup" id="G8JMB7">
    <property type="interactions" value="185"/>
</dbReference>
<feature type="coiled-coil region" evidence="4">
    <location>
        <begin position="62"/>
        <end position="125"/>
    </location>
</feature>
<dbReference type="GO" id="GO:0007004">
    <property type="term" value="P:telomere maintenance via telomerase"/>
    <property type="evidence" value="ECO:0007669"/>
    <property type="project" value="EnsemblFungi"/>
</dbReference>
<comment type="subcellular location">
    <subcellularLocation>
        <location evidence="1">Nucleus</location>
    </subcellularLocation>
</comment>
<evidence type="ECO:0008006" key="8">
    <source>
        <dbReference type="Google" id="ProtNLM"/>
    </source>
</evidence>
<sequence>MNSGWSDEDSDYDILELANKPPKALQVAQCGAVATSQNASTQKRDSDKSVVDEEADEVEQALMKARGESGMLRDKLQLLEKEKEQEHQRLLNKEEQLRQVHLHELNKLKEELQRVEDEKKFLLLEKRQLTKFQAANLPLQQTQTNTAQAESVKKRKIENELVQEYVTLDHHRIIPDDSSLFVDTLIQHKLPGCNITVFDILDHICLEHVDSIRDVNNVLHISNGEPLGRPIQKLLFQMKGTMSLDKLVDKTLENLAILIRTIASGKDCKFAVPFLVSCMYQAIEFRPSAVHITVLKDMFQFISDLVITYQHLLKKPLHDSPLELGVKPKSFQYEFLDILAVLYCFDVMELCIKILLVRSSAHQQLFFDGTIWQNLTKVIQLSLTISYRPILNVVYNTVEIIYGLTQLELPTDLATSQWWDSVIGKLFHIWNRQVSNENVINNDNLHLLPKYNISGLIRCIGDNSNAYLLENLVDNKIVQSIPEVIYEEFPELSRQCKEQAEGCCLTMQLNVVVTFQMLLTRYSTSISHADLLSQTVKLLCREQEFMLIQCLGIESENADIRNTLINELIRLLYHMWKQLDEPAKLLKDTQDDLVVCLWRIVFGHMSNGDPTEDLQEKALLVDPFRKLKLQEQMDYYEDAFQGNHHASFISEELLKEDIIHCERQFNAGYDYNCRELAKFVLDSITSMEDADALYLSMVPEQ</sequence>
<dbReference type="eggNOG" id="ENOG502QQI0">
    <property type="taxonomic scope" value="Eukaryota"/>
</dbReference>
<dbReference type="InterPro" id="IPR018622">
    <property type="entry name" value="DNA_damage_chkpnt_Lcd1"/>
</dbReference>
<dbReference type="InParanoid" id="G8JMB7"/>
<dbReference type="STRING" id="931890.G8JMB7"/>
<keyword evidence="7" id="KW-1185">Reference proteome</keyword>
<dbReference type="AlphaFoldDB" id="G8JMB7"/>
<dbReference type="RefSeq" id="XP_003644143.1">
    <property type="nucleotide sequence ID" value="XM_003644095.1"/>
</dbReference>
<gene>
    <name evidence="6" type="ordered locus">Ecym_1068</name>
</gene>
<protein>
    <recommendedName>
        <fullName evidence="8">DNA damage checkpoint protein LCD1</fullName>
    </recommendedName>
</protein>